<dbReference type="SMART" id="SM00320">
    <property type="entry name" value="WD40"/>
    <property type="match status" value="3"/>
</dbReference>
<dbReference type="InterPro" id="IPR001680">
    <property type="entry name" value="WD40_rpt"/>
</dbReference>
<feature type="region of interest" description="Disordered" evidence="4">
    <location>
        <begin position="1"/>
        <end position="21"/>
    </location>
</feature>
<dbReference type="InterPro" id="IPR015943">
    <property type="entry name" value="WD40/YVTN_repeat-like_dom_sf"/>
</dbReference>
<comment type="caution">
    <text evidence="5">The sequence shown here is derived from an EMBL/GenBank/DDBJ whole genome shotgun (WGS) entry which is preliminary data.</text>
</comment>
<evidence type="ECO:0000256" key="3">
    <source>
        <dbReference type="PROSITE-ProRule" id="PRU00221"/>
    </source>
</evidence>
<dbReference type="RefSeq" id="WP_164316128.1">
    <property type="nucleotide sequence ID" value="NZ_JAAGLU010000015.1"/>
</dbReference>
<name>A0A6B3BUG5_9ACTN</name>
<feature type="repeat" description="WD" evidence="3">
    <location>
        <begin position="84"/>
        <end position="125"/>
    </location>
</feature>
<feature type="repeat" description="WD" evidence="3">
    <location>
        <begin position="130"/>
        <end position="162"/>
    </location>
</feature>
<dbReference type="EMBL" id="JAAGLU010000015">
    <property type="protein sequence ID" value="NEC88005.1"/>
    <property type="molecule type" value="Genomic_DNA"/>
</dbReference>
<dbReference type="Pfam" id="PF00400">
    <property type="entry name" value="WD40"/>
    <property type="match status" value="2"/>
</dbReference>
<gene>
    <name evidence="5" type="ORF">G3I71_19720</name>
</gene>
<dbReference type="InterPro" id="IPR019775">
    <property type="entry name" value="WD40_repeat_CS"/>
</dbReference>
<dbReference type="PROSITE" id="PS00678">
    <property type="entry name" value="WD_REPEATS_1"/>
    <property type="match status" value="1"/>
</dbReference>
<organism evidence="5">
    <name type="scientific">Streptomyces sp. SID12501</name>
    <dbReference type="NCBI Taxonomy" id="2706042"/>
    <lineage>
        <taxon>Bacteria</taxon>
        <taxon>Bacillati</taxon>
        <taxon>Actinomycetota</taxon>
        <taxon>Actinomycetes</taxon>
        <taxon>Kitasatosporales</taxon>
        <taxon>Streptomycetaceae</taxon>
        <taxon>Streptomyces</taxon>
    </lineage>
</organism>
<accession>A0A6B3BUG5</accession>
<evidence type="ECO:0000256" key="4">
    <source>
        <dbReference type="SAM" id="MobiDB-lite"/>
    </source>
</evidence>
<dbReference type="SUPFAM" id="SSF82171">
    <property type="entry name" value="DPP6 N-terminal domain-like"/>
    <property type="match status" value="1"/>
</dbReference>
<dbReference type="Gene3D" id="2.130.10.10">
    <property type="entry name" value="YVTN repeat-like/Quinoprotein amine dehydrogenase"/>
    <property type="match status" value="1"/>
</dbReference>
<sequence>MTRVRFSPDGSSLATVTSHGGDWRSTSEVRLWDLSTGEITTTFDERSANSLVFSPDGRYLAVHHLDGINVRDTTSGRVMAAIRITGTARGIQGVAMAPDGRTLAAGLNDGSVQLWNMSTGDIEATVDGENTGGTDAITVLAFSPDSRTLATASRNGTVRTWNATLPTPAEAIRRIPRAVNRDLTPQERSVYLPDQGVEPLLLEQRPPRQVTPLPMP</sequence>
<feature type="region of interest" description="Disordered" evidence="4">
    <location>
        <begin position="186"/>
        <end position="216"/>
    </location>
</feature>
<proteinExistence type="predicted"/>
<feature type="compositionally biased region" description="Polar residues" evidence="4">
    <location>
        <begin position="9"/>
        <end position="20"/>
    </location>
</feature>
<evidence type="ECO:0000256" key="1">
    <source>
        <dbReference type="ARBA" id="ARBA00022574"/>
    </source>
</evidence>
<dbReference type="PANTHER" id="PTHR22847:SF637">
    <property type="entry name" value="WD REPEAT DOMAIN 5B"/>
    <property type="match status" value="1"/>
</dbReference>
<dbReference type="AlphaFoldDB" id="A0A6B3BUG5"/>
<reference evidence="5" key="1">
    <citation type="submission" date="2020-01" db="EMBL/GenBank/DDBJ databases">
        <title>Insect and environment-associated Actinomycetes.</title>
        <authorList>
            <person name="Currrie C."/>
            <person name="Chevrette M."/>
            <person name="Carlson C."/>
            <person name="Stubbendieck R."/>
            <person name="Wendt-Pienkowski E."/>
        </authorList>
    </citation>
    <scope>NUCLEOTIDE SEQUENCE</scope>
    <source>
        <strain evidence="5">SID12501</strain>
    </source>
</reference>
<evidence type="ECO:0000256" key="2">
    <source>
        <dbReference type="ARBA" id="ARBA00022737"/>
    </source>
</evidence>
<dbReference type="PROSITE" id="PS50294">
    <property type="entry name" value="WD_REPEATS_REGION"/>
    <property type="match status" value="2"/>
</dbReference>
<dbReference type="PANTHER" id="PTHR22847">
    <property type="entry name" value="WD40 REPEAT PROTEIN"/>
    <property type="match status" value="1"/>
</dbReference>
<protein>
    <submittedName>
        <fullName evidence="5">Uncharacterized protein</fullName>
    </submittedName>
</protein>
<keyword evidence="2" id="KW-0677">Repeat</keyword>
<dbReference type="PROSITE" id="PS50082">
    <property type="entry name" value="WD_REPEATS_2"/>
    <property type="match status" value="2"/>
</dbReference>
<evidence type="ECO:0000313" key="5">
    <source>
        <dbReference type="EMBL" id="NEC88005.1"/>
    </source>
</evidence>
<keyword evidence="1 3" id="KW-0853">WD repeat</keyword>